<name>A0ABT1ULT0_9GAMM</name>
<dbReference type="InterPro" id="IPR045809">
    <property type="entry name" value="MobI"/>
</dbReference>
<evidence type="ECO:0000313" key="1">
    <source>
        <dbReference type="EMBL" id="MCQ8182615.1"/>
    </source>
</evidence>
<accession>A0ABT1ULT0</accession>
<gene>
    <name evidence="1" type="ORF">NP603_15945</name>
</gene>
<keyword evidence="2" id="KW-1185">Reference proteome</keyword>
<dbReference type="Pfam" id="PF19456">
    <property type="entry name" value="MobI"/>
    <property type="match status" value="1"/>
</dbReference>
<protein>
    <submittedName>
        <fullName evidence="1">Uncharacterized protein</fullName>
    </submittedName>
</protein>
<organism evidence="1 2">
    <name type="scientific">Methylomonas aurea</name>
    <dbReference type="NCBI Taxonomy" id="2952224"/>
    <lineage>
        <taxon>Bacteria</taxon>
        <taxon>Pseudomonadati</taxon>
        <taxon>Pseudomonadota</taxon>
        <taxon>Gammaproteobacteria</taxon>
        <taxon>Methylococcales</taxon>
        <taxon>Methylococcaceae</taxon>
        <taxon>Methylomonas</taxon>
    </lineage>
</organism>
<proteinExistence type="predicted"/>
<evidence type="ECO:0000313" key="2">
    <source>
        <dbReference type="Proteomes" id="UP001524569"/>
    </source>
</evidence>
<dbReference type="EMBL" id="JANIBM010000026">
    <property type="protein sequence ID" value="MCQ8182615.1"/>
    <property type="molecule type" value="Genomic_DNA"/>
</dbReference>
<comment type="caution">
    <text evidence="1">The sequence shown here is derived from an EMBL/GenBank/DDBJ whole genome shotgun (WGS) entry which is preliminary data.</text>
</comment>
<dbReference type="Proteomes" id="UP001524569">
    <property type="component" value="Unassembled WGS sequence"/>
</dbReference>
<reference evidence="1 2" key="1">
    <citation type="submission" date="2022-07" db="EMBL/GenBank/DDBJ databases">
        <title>Methylomonas rivi sp. nov., Methylomonas rosea sp. nov., Methylomonas aureus sp. nov. and Methylomonas subterranea sp. nov., four novel methanotrophs isolated from a freshwater creek and the deep terrestrial subsurface.</title>
        <authorList>
            <person name="Abin C."/>
            <person name="Sankaranarayanan K."/>
            <person name="Garner C."/>
            <person name="Sindelar R."/>
            <person name="Kotary K."/>
            <person name="Garner R."/>
            <person name="Barclay S."/>
            <person name="Lawson P."/>
            <person name="Krumholz L."/>
        </authorList>
    </citation>
    <scope>NUCLEOTIDE SEQUENCE [LARGE SCALE GENOMIC DNA]</scope>
    <source>
        <strain evidence="1 2">SURF-1</strain>
    </source>
</reference>
<dbReference type="RefSeq" id="WP_140911939.1">
    <property type="nucleotide sequence ID" value="NZ_JANIBM010000026.1"/>
</dbReference>
<sequence length="335" mass="39317">MAVFNSGKEGEAMVETGSCNLTGTVAYHHYKTPPEVCAWIFKQLDQLREQASLIIEQYTDNYSGLVRTIVGVDRYPLGIKLEPMTNDRFAVTWGIGKWEQNKFVQTRKFNLQSNRFRIYYIDDYLVEAPIELKSLANETENKIERIRKLQHYLLKIIAHIVRYESTSSYGNDDITQSILKERGQGSENICMPLNQSDRQSCNEVNKWIINQRAILHKEAEYYVTYYWSNNRKSVALEYPSISLGLRIKNNRSNSISIEWFEAKFVGKRVFEKKRFKKPRNINTYTILEKIIMSEPEWFAQLVRDTEEELVRIRKMICILSGIKETLLNYQNIDCS</sequence>